<gene>
    <name evidence="1" type="ORF">D6U24_00890</name>
</gene>
<dbReference type="AlphaFoldDB" id="A0A0H8SJ30"/>
<protein>
    <submittedName>
        <fullName evidence="1">Uncharacterized protein</fullName>
    </submittedName>
</protein>
<organism evidence="1 2">
    <name type="scientific">Vibrio cholerae</name>
    <dbReference type="NCBI Taxonomy" id="666"/>
    <lineage>
        <taxon>Bacteria</taxon>
        <taxon>Pseudomonadati</taxon>
        <taxon>Pseudomonadota</taxon>
        <taxon>Gammaproteobacteria</taxon>
        <taxon>Vibrionales</taxon>
        <taxon>Vibrionaceae</taxon>
        <taxon>Vibrio</taxon>
    </lineage>
</organism>
<evidence type="ECO:0000313" key="1">
    <source>
        <dbReference type="EMBL" id="MVD21899.1"/>
    </source>
</evidence>
<proteinExistence type="predicted"/>
<accession>A0A0H8SJ30</accession>
<dbReference type="EMBL" id="QZRB01000001">
    <property type="protein sequence ID" value="MVD21899.1"/>
    <property type="molecule type" value="Genomic_DNA"/>
</dbReference>
<evidence type="ECO:0000313" key="2">
    <source>
        <dbReference type="Proteomes" id="UP000471242"/>
    </source>
</evidence>
<dbReference type="Proteomes" id="UP000471242">
    <property type="component" value="Unassembled WGS sequence"/>
</dbReference>
<name>A0A0H8SJ30_VIBCL</name>
<comment type="caution">
    <text evidence="1">The sequence shown here is derived from an EMBL/GenBank/DDBJ whole genome shotgun (WGS) entry which is preliminary data.</text>
</comment>
<sequence length="63" mass="7037">MFIRLPYQMCALSPFRLEAAAVWATFVHPNHIVYLCSCGFTHLSPTSNSKSFGYISRGTIIPS</sequence>
<reference evidence="1 2" key="1">
    <citation type="submission" date="2018-09" db="EMBL/GenBank/DDBJ databases">
        <title>Genomic epidemiology reveals two lineages of Vibrio cholerae that can cause global cholera epidemics despite absence of cholera toxin gene.</title>
        <authorList>
            <person name="Wang H."/>
            <person name="Zen W."/>
            <person name="Yu H."/>
            <person name="Zhang W."/>
            <person name="Pan J."/>
            <person name="Yang C."/>
            <person name="Cui Y."/>
        </authorList>
    </citation>
    <scope>NUCLEOTIDE SEQUENCE [LARGE SCALE GENOMIC DNA]</scope>
    <source>
        <strain evidence="1 2">00-1_S85</strain>
    </source>
</reference>